<reference evidence="7 9" key="2">
    <citation type="submission" date="2016-08" db="EMBL/GenBank/DDBJ databases">
        <title>Characterization of Isolates of Eisenbergiella tayi Derived from Blood Cultures, Using Whole Genome Sequencing.</title>
        <authorList>
            <person name="Bernier A.-M."/>
            <person name="Burdz T."/>
            <person name="Wiebe D."/>
            <person name="Bernard K."/>
        </authorList>
    </citation>
    <scope>NUCLEOTIDE SEQUENCE [LARGE SCALE GENOMIC DNA]</scope>
    <source>
        <strain evidence="7 9">NML120146</strain>
    </source>
</reference>
<feature type="domain" description="HTH lacI-type" evidence="4">
    <location>
        <begin position="7"/>
        <end position="61"/>
    </location>
</feature>
<dbReference type="InterPro" id="IPR010982">
    <property type="entry name" value="Lambda_DNA-bd_dom_sf"/>
</dbReference>
<dbReference type="EMBL" id="MEHD01000015">
    <property type="protein sequence ID" value="ODR59288.1"/>
    <property type="molecule type" value="Genomic_DNA"/>
</dbReference>
<evidence type="ECO:0000256" key="1">
    <source>
        <dbReference type="ARBA" id="ARBA00023015"/>
    </source>
</evidence>
<protein>
    <submittedName>
        <fullName evidence="6">HTH-type transcriptional repressor CytR</fullName>
    </submittedName>
</protein>
<dbReference type="EMBL" id="MCGH01000002">
    <property type="protein sequence ID" value="ODM05349.1"/>
    <property type="molecule type" value="Genomic_DNA"/>
</dbReference>
<reference evidence="8 10" key="1">
    <citation type="submission" date="2016-07" db="EMBL/GenBank/DDBJ databases">
        <title>Characterization of isolates of Eisenbergiella tayi derived from blood cultures, using whole genome sequencing.</title>
        <authorList>
            <person name="Burdz T."/>
            <person name="Wiebe D."/>
            <person name="Huynh C."/>
            <person name="Bernard K."/>
        </authorList>
    </citation>
    <scope>NUCLEOTIDE SEQUENCE [LARGE SCALE GENOMIC DNA]</scope>
    <source>
        <strain evidence="5 8">NML 110608</strain>
        <strain evidence="6 10">NML 120489</strain>
    </source>
</reference>
<dbReference type="CDD" id="cd01392">
    <property type="entry name" value="HTH_LacI"/>
    <property type="match status" value="1"/>
</dbReference>
<comment type="caution">
    <text evidence="6">The sequence shown here is derived from an EMBL/GenBank/DDBJ whole genome shotgun (WGS) entry which is preliminary data.</text>
</comment>
<dbReference type="SUPFAM" id="SSF47413">
    <property type="entry name" value="lambda repressor-like DNA-binding domains"/>
    <property type="match status" value="1"/>
</dbReference>
<evidence type="ECO:0000313" key="8">
    <source>
        <dbReference type="Proteomes" id="UP000094067"/>
    </source>
</evidence>
<evidence type="ECO:0000259" key="4">
    <source>
        <dbReference type="PROSITE" id="PS50932"/>
    </source>
</evidence>
<dbReference type="InterPro" id="IPR000843">
    <property type="entry name" value="HTH_LacI"/>
</dbReference>
<evidence type="ECO:0000313" key="7">
    <source>
        <dbReference type="EMBL" id="ODR59288.1"/>
    </source>
</evidence>
<evidence type="ECO:0000313" key="5">
    <source>
        <dbReference type="EMBL" id="ODM05349.1"/>
    </source>
</evidence>
<dbReference type="Pfam" id="PF00532">
    <property type="entry name" value="Peripla_BP_1"/>
    <property type="match status" value="1"/>
</dbReference>
<keyword evidence="1" id="KW-0805">Transcription regulation</keyword>
<evidence type="ECO:0000313" key="6">
    <source>
        <dbReference type="EMBL" id="ODM13663.1"/>
    </source>
</evidence>
<dbReference type="GO" id="GO:0000976">
    <property type="term" value="F:transcription cis-regulatory region binding"/>
    <property type="evidence" value="ECO:0007669"/>
    <property type="project" value="TreeGrafter"/>
</dbReference>
<dbReference type="SUPFAM" id="SSF53822">
    <property type="entry name" value="Periplasmic binding protein-like I"/>
    <property type="match status" value="1"/>
</dbReference>
<dbReference type="RefSeq" id="WP_044965467.1">
    <property type="nucleotide sequence ID" value="NZ_BAABXS010000002.1"/>
</dbReference>
<dbReference type="GeneID" id="93299869"/>
<accession>A0A1E3AY82</accession>
<dbReference type="Proteomes" id="UP000095003">
    <property type="component" value="Unassembled WGS sequence"/>
</dbReference>
<dbReference type="Gene3D" id="1.10.260.40">
    <property type="entry name" value="lambda repressor-like DNA-binding domains"/>
    <property type="match status" value="1"/>
</dbReference>
<dbReference type="InterPro" id="IPR028082">
    <property type="entry name" value="Peripla_BP_I"/>
</dbReference>
<dbReference type="Proteomes" id="UP000094067">
    <property type="component" value="Unassembled WGS sequence"/>
</dbReference>
<evidence type="ECO:0000313" key="10">
    <source>
        <dbReference type="Proteomes" id="UP000095003"/>
    </source>
</evidence>
<evidence type="ECO:0000313" key="9">
    <source>
        <dbReference type="Proteomes" id="UP000094869"/>
    </source>
</evidence>
<dbReference type="PROSITE" id="PS50932">
    <property type="entry name" value="HTH_LACI_2"/>
    <property type="match status" value="1"/>
</dbReference>
<dbReference type="Proteomes" id="UP000094869">
    <property type="component" value="Unassembled WGS sequence"/>
</dbReference>
<evidence type="ECO:0000256" key="3">
    <source>
        <dbReference type="ARBA" id="ARBA00023163"/>
    </source>
</evidence>
<organism evidence="6 10">
    <name type="scientific">Eisenbergiella tayi</name>
    <dbReference type="NCBI Taxonomy" id="1432052"/>
    <lineage>
        <taxon>Bacteria</taxon>
        <taxon>Bacillati</taxon>
        <taxon>Bacillota</taxon>
        <taxon>Clostridia</taxon>
        <taxon>Lachnospirales</taxon>
        <taxon>Lachnospiraceae</taxon>
        <taxon>Eisenbergiella</taxon>
    </lineage>
</organism>
<dbReference type="EMBL" id="MCGI01000001">
    <property type="protein sequence ID" value="ODM13663.1"/>
    <property type="molecule type" value="Genomic_DNA"/>
</dbReference>
<dbReference type="AlphaFoldDB" id="A0A1E3AY82"/>
<dbReference type="Pfam" id="PF00356">
    <property type="entry name" value="LacI"/>
    <property type="match status" value="1"/>
</dbReference>
<dbReference type="Gene3D" id="3.40.50.2300">
    <property type="match status" value="2"/>
</dbReference>
<keyword evidence="3" id="KW-0804">Transcription</keyword>
<dbReference type="InterPro" id="IPR001761">
    <property type="entry name" value="Peripla_BP/Lac1_sug-bd_dom"/>
</dbReference>
<proteinExistence type="predicted"/>
<evidence type="ECO:0000256" key="2">
    <source>
        <dbReference type="ARBA" id="ARBA00023125"/>
    </source>
</evidence>
<gene>
    <name evidence="6" type="primary">cytR_3</name>
    <name evidence="5" type="synonym">cytR_2</name>
    <name evidence="6" type="ORF">BEH84_01379</name>
    <name evidence="5" type="ORF">BEI61_01237</name>
    <name evidence="7" type="ORF">BEI63_07175</name>
</gene>
<dbReference type="GO" id="GO:0003700">
    <property type="term" value="F:DNA-binding transcription factor activity"/>
    <property type="evidence" value="ECO:0007669"/>
    <property type="project" value="TreeGrafter"/>
</dbReference>
<name>A0A1E3AY82_9FIRM</name>
<dbReference type="SMART" id="SM00354">
    <property type="entry name" value="HTH_LACI"/>
    <property type="match status" value="1"/>
</dbReference>
<dbReference type="PANTHER" id="PTHR30146:SF109">
    <property type="entry name" value="HTH-TYPE TRANSCRIPTIONAL REGULATOR GALS"/>
    <property type="match status" value="1"/>
</dbReference>
<dbReference type="CDD" id="cd06284">
    <property type="entry name" value="PBP1_LacI-like"/>
    <property type="match status" value="1"/>
</dbReference>
<keyword evidence="9" id="KW-1185">Reference proteome</keyword>
<dbReference type="PANTHER" id="PTHR30146">
    <property type="entry name" value="LACI-RELATED TRANSCRIPTIONAL REPRESSOR"/>
    <property type="match status" value="1"/>
</dbReference>
<sequence length="326" mass="36329">MTISKGTTIQQIAELANVSTATASRVINQPETVKPETLRRVLQVMKELNYQPKQNITRLLLATFPNFTNPFYSLCIRGMQEAARKRNYKIYLQQIDDPTKTESYDFLLDNHLFHGIIFTHPLPDKQLLDLILIKHPVVMCSQYSISDDVPCVVIDDYAAAQNAVSYLISIGKKRIALMNSQQDYSCSLYRENGYLDTLKEAGLPVYPEFITHVNDVDYSLALSAALNMLSGKVRPDAVFCISDVFASAVIKAAGQLGLSVPEDVAVMGFDNVALCNMTIPTISTVSQPMYQLGWQSSNLLIDQLEGIPVVSKRIVLNTDIIVRKST</sequence>
<keyword evidence="2" id="KW-0238">DNA-binding</keyword>